<comment type="function">
    <text evidence="14 18">Bifunctional enzyme that catalyzes the epimerization of the S- and R-forms of NAD(P)HX and the dehydration of the S-form of NAD(P)HX at the expense of ADP, which is converted to AMP. This allows the repair of both epimers of NAD(P)HX, a damaged form of NAD(P)H that is a result of enzymatic or heat-dependent hydration.</text>
</comment>
<dbReference type="Gene3D" id="3.40.1190.20">
    <property type="match status" value="1"/>
</dbReference>
<evidence type="ECO:0000256" key="2">
    <source>
        <dbReference type="ARBA" id="ARBA00000909"/>
    </source>
</evidence>
<feature type="binding site" evidence="17">
    <location>
        <position position="294"/>
    </location>
    <ligand>
        <name>(6S)-NADPHX</name>
        <dbReference type="ChEBI" id="CHEBI:64076"/>
    </ligand>
</feature>
<keyword evidence="7 17" id="KW-0067">ATP-binding</keyword>
<comment type="catalytic activity">
    <reaction evidence="15 17 18">
        <text>(6S)-NADHX + ADP = AMP + phosphate + NADH + H(+)</text>
        <dbReference type="Rhea" id="RHEA:32223"/>
        <dbReference type="ChEBI" id="CHEBI:15378"/>
        <dbReference type="ChEBI" id="CHEBI:43474"/>
        <dbReference type="ChEBI" id="CHEBI:57945"/>
        <dbReference type="ChEBI" id="CHEBI:64074"/>
        <dbReference type="ChEBI" id="CHEBI:456215"/>
        <dbReference type="ChEBI" id="CHEBI:456216"/>
        <dbReference type="EC" id="4.2.1.136"/>
    </reaction>
</comment>
<dbReference type="AlphaFoldDB" id="A0A1H6QD90"/>
<comment type="catalytic activity">
    <reaction evidence="1 18">
        <text>(6R)-NADHX = (6S)-NADHX</text>
        <dbReference type="Rhea" id="RHEA:32215"/>
        <dbReference type="ChEBI" id="CHEBI:64074"/>
        <dbReference type="ChEBI" id="CHEBI:64075"/>
        <dbReference type="EC" id="5.1.99.6"/>
    </reaction>
</comment>
<evidence type="ECO:0000256" key="15">
    <source>
        <dbReference type="ARBA" id="ARBA00048238"/>
    </source>
</evidence>
<keyword evidence="22" id="KW-1185">Reference proteome</keyword>
<evidence type="ECO:0000256" key="12">
    <source>
        <dbReference type="ARBA" id="ARBA00023239"/>
    </source>
</evidence>
<feature type="domain" description="YjeF N-terminal" evidence="20">
    <location>
        <begin position="29"/>
        <end position="243"/>
    </location>
</feature>
<keyword evidence="11 18" id="KW-0413">Isomerase</keyword>
<comment type="similarity">
    <text evidence="17">Belongs to the NnrD/CARKD family.</text>
</comment>
<dbReference type="SUPFAM" id="SSF53613">
    <property type="entry name" value="Ribokinase-like"/>
    <property type="match status" value="1"/>
</dbReference>
<comment type="similarity">
    <text evidence="4 18">In the C-terminal section; belongs to the NnrD/CARKD family.</text>
</comment>
<keyword evidence="13" id="KW-0511">Multifunctional enzyme</keyword>
<dbReference type="SUPFAM" id="SSF64153">
    <property type="entry name" value="YjeF N-terminal domain-like"/>
    <property type="match status" value="1"/>
</dbReference>
<evidence type="ECO:0000256" key="18">
    <source>
        <dbReference type="PIRNR" id="PIRNR017184"/>
    </source>
</evidence>
<feature type="binding site" evidence="17">
    <location>
        <position position="475"/>
    </location>
    <ligand>
        <name>AMP</name>
        <dbReference type="ChEBI" id="CHEBI:456215"/>
    </ligand>
</feature>
<dbReference type="PANTHER" id="PTHR12592">
    <property type="entry name" value="ATP-DEPENDENT (S)-NAD(P)H-HYDRATE DEHYDRATASE FAMILY MEMBER"/>
    <property type="match status" value="1"/>
</dbReference>
<evidence type="ECO:0000259" key="20">
    <source>
        <dbReference type="PROSITE" id="PS51385"/>
    </source>
</evidence>
<proteinExistence type="inferred from homology"/>
<dbReference type="STRING" id="64971.SAMN05421831_101406"/>
<gene>
    <name evidence="17" type="primary">nnrD</name>
    <name evidence="21" type="ORF">SAMN05421831_101406</name>
</gene>
<dbReference type="InterPro" id="IPR000631">
    <property type="entry name" value="CARKD"/>
</dbReference>
<evidence type="ECO:0000256" key="14">
    <source>
        <dbReference type="ARBA" id="ARBA00025153"/>
    </source>
</evidence>
<comment type="catalytic activity">
    <reaction evidence="16 17 18">
        <text>(6S)-NADPHX + ADP = AMP + phosphate + NADPH + H(+)</text>
        <dbReference type="Rhea" id="RHEA:32235"/>
        <dbReference type="ChEBI" id="CHEBI:15378"/>
        <dbReference type="ChEBI" id="CHEBI:43474"/>
        <dbReference type="ChEBI" id="CHEBI:57783"/>
        <dbReference type="ChEBI" id="CHEBI:64076"/>
        <dbReference type="ChEBI" id="CHEBI:456215"/>
        <dbReference type="ChEBI" id="CHEBI:456216"/>
        <dbReference type="EC" id="4.2.1.136"/>
    </reaction>
</comment>
<evidence type="ECO:0000256" key="5">
    <source>
        <dbReference type="ARBA" id="ARBA00022723"/>
    </source>
</evidence>
<evidence type="ECO:0000256" key="10">
    <source>
        <dbReference type="ARBA" id="ARBA00023027"/>
    </source>
</evidence>
<dbReference type="GO" id="GO:0110051">
    <property type="term" value="P:metabolite repair"/>
    <property type="evidence" value="ECO:0007669"/>
    <property type="project" value="TreeGrafter"/>
</dbReference>
<comment type="catalytic activity">
    <reaction evidence="2 18">
        <text>(6R)-NADPHX = (6S)-NADPHX</text>
        <dbReference type="Rhea" id="RHEA:32227"/>
        <dbReference type="ChEBI" id="CHEBI:64076"/>
        <dbReference type="ChEBI" id="CHEBI:64077"/>
        <dbReference type="EC" id="5.1.99.6"/>
    </reaction>
</comment>
<comment type="cofactor">
    <cofactor evidence="18">
        <name>K(+)</name>
        <dbReference type="ChEBI" id="CHEBI:29103"/>
    </cofactor>
    <text evidence="18">Binds 1 potassium ion per subunit.</text>
</comment>
<dbReference type="CDD" id="cd01171">
    <property type="entry name" value="YXKO-related"/>
    <property type="match status" value="1"/>
</dbReference>
<dbReference type="InterPro" id="IPR030677">
    <property type="entry name" value="Nnr"/>
</dbReference>
<comment type="subunit">
    <text evidence="17">Homotetramer.</text>
</comment>
<comment type="function">
    <text evidence="17">Catalyzes the dehydration of the S-form of NAD(P)HX at the expense of ADP, which is converted to AMP. Together with NAD(P)HX epimerase, which catalyzes the epimerization of the S- and R-forms, the enzyme allows the repair of both epimers of NAD(P)HX, a damaged form of NAD(P)H that is a result of enzymatic or heat-dependent hydration.</text>
</comment>
<dbReference type="HAMAP" id="MF_01965">
    <property type="entry name" value="NADHX_dehydratase"/>
    <property type="match status" value="1"/>
</dbReference>
<reference evidence="22" key="1">
    <citation type="submission" date="2016-10" db="EMBL/GenBank/DDBJ databases">
        <authorList>
            <person name="Varghese N."/>
            <person name="Submissions S."/>
        </authorList>
    </citation>
    <scope>NUCLEOTIDE SEQUENCE [LARGE SCALE GENOMIC DNA]</scope>
    <source>
        <strain evidence="22">DSM 7165</strain>
    </source>
</reference>
<dbReference type="GO" id="GO:0046496">
    <property type="term" value="P:nicotinamide nucleotide metabolic process"/>
    <property type="evidence" value="ECO:0007669"/>
    <property type="project" value="UniProtKB-UniRule"/>
</dbReference>
<protein>
    <recommendedName>
        <fullName evidence="17">ADP-dependent (S)-NAD(P)H-hydrate dehydratase</fullName>
        <ecNumber evidence="17">4.2.1.136</ecNumber>
    </recommendedName>
    <alternativeName>
        <fullName evidence="17">ADP-dependent NAD(P)HX dehydratase</fullName>
    </alternativeName>
</protein>
<comment type="similarity">
    <text evidence="3 18">In the N-terminal section; belongs to the NnrE/AIBP family.</text>
</comment>
<dbReference type="PANTHER" id="PTHR12592:SF0">
    <property type="entry name" value="ATP-DEPENDENT (S)-NAD(P)H-HYDRATE DEHYDRATASE"/>
    <property type="match status" value="1"/>
</dbReference>
<evidence type="ECO:0000313" key="22">
    <source>
        <dbReference type="Proteomes" id="UP000242999"/>
    </source>
</evidence>
<dbReference type="GO" id="GO:0052856">
    <property type="term" value="F:NAD(P)HX epimerase activity"/>
    <property type="evidence" value="ECO:0007669"/>
    <property type="project" value="UniProtKB-EC"/>
</dbReference>
<feature type="binding site" evidence="17">
    <location>
        <position position="476"/>
    </location>
    <ligand>
        <name>(6S)-NADPHX</name>
        <dbReference type="ChEBI" id="CHEBI:64076"/>
    </ligand>
</feature>
<organism evidence="21 22">
    <name type="scientific">Allopseudospirillum japonicum</name>
    <dbReference type="NCBI Taxonomy" id="64971"/>
    <lineage>
        <taxon>Bacteria</taxon>
        <taxon>Pseudomonadati</taxon>
        <taxon>Pseudomonadota</taxon>
        <taxon>Gammaproteobacteria</taxon>
        <taxon>Oceanospirillales</taxon>
        <taxon>Oceanospirillaceae</taxon>
        <taxon>Allopseudospirillum</taxon>
    </lineage>
</organism>
<name>A0A1H6QD90_9GAMM</name>
<evidence type="ECO:0000256" key="6">
    <source>
        <dbReference type="ARBA" id="ARBA00022741"/>
    </source>
</evidence>
<dbReference type="EMBL" id="FNYH01000001">
    <property type="protein sequence ID" value="SEI41671.1"/>
    <property type="molecule type" value="Genomic_DNA"/>
</dbReference>
<dbReference type="InterPro" id="IPR029056">
    <property type="entry name" value="Ribokinase-like"/>
</dbReference>
<dbReference type="NCBIfam" id="TIGR00197">
    <property type="entry name" value="yjeF_nterm"/>
    <property type="match status" value="1"/>
</dbReference>
<keyword evidence="9 18" id="KW-0630">Potassium</keyword>
<evidence type="ECO:0000256" key="17">
    <source>
        <dbReference type="HAMAP-Rule" id="MF_01965"/>
    </source>
</evidence>
<keyword evidence="5 18" id="KW-0479">Metal-binding</keyword>
<dbReference type="Pfam" id="PF03853">
    <property type="entry name" value="YjeF_N"/>
    <property type="match status" value="1"/>
</dbReference>
<dbReference type="NCBIfam" id="TIGR00196">
    <property type="entry name" value="yjeF_cterm"/>
    <property type="match status" value="1"/>
</dbReference>
<evidence type="ECO:0000256" key="7">
    <source>
        <dbReference type="ARBA" id="ARBA00022840"/>
    </source>
</evidence>
<keyword evidence="6 17" id="KW-0547">Nucleotide-binding</keyword>
<dbReference type="EC" id="4.2.1.136" evidence="17"/>
<feature type="binding site" evidence="17">
    <location>
        <begin position="445"/>
        <end position="449"/>
    </location>
    <ligand>
        <name>AMP</name>
        <dbReference type="ChEBI" id="CHEBI:456215"/>
    </ligand>
</feature>
<dbReference type="InterPro" id="IPR004443">
    <property type="entry name" value="YjeF_N_dom"/>
</dbReference>
<dbReference type="PROSITE" id="PS01050">
    <property type="entry name" value="YJEF_C_2"/>
    <property type="match status" value="1"/>
</dbReference>
<keyword evidence="10 17" id="KW-0520">NAD</keyword>
<dbReference type="GO" id="GO:0005524">
    <property type="term" value="F:ATP binding"/>
    <property type="evidence" value="ECO:0007669"/>
    <property type="project" value="UniProtKB-UniRule"/>
</dbReference>
<dbReference type="GO" id="GO:0052855">
    <property type="term" value="F:ADP-dependent NAD(P)H-hydrate dehydratase activity"/>
    <property type="evidence" value="ECO:0007669"/>
    <property type="project" value="UniProtKB-UniRule"/>
</dbReference>
<dbReference type="Gene3D" id="3.40.50.10260">
    <property type="entry name" value="YjeF N-terminal domain"/>
    <property type="match status" value="1"/>
</dbReference>
<dbReference type="GO" id="GO:0046872">
    <property type="term" value="F:metal ion binding"/>
    <property type="evidence" value="ECO:0007669"/>
    <property type="project" value="UniProtKB-UniRule"/>
</dbReference>
<dbReference type="InterPro" id="IPR036652">
    <property type="entry name" value="YjeF_N_dom_sf"/>
</dbReference>
<keyword evidence="8 17" id="KW-0521">NADP</keyword>
<dbReference type="RefSeq" id="WP_177166744.1">
    <property type="nucleotide sequence ID" value="NZ_FNYH01000001.1"/>
</dbReference>
<accession>A0A1H6QD90</accession>
<sequence length="552" mass="58645">MQPLYIPLSQHKFTYGTQRLWPLVSAATSQALDRALIAQGYTSPLLMQYAADALWQYLQRLASVRQAQAPALLVLTGAGHNAGDGYLCAALAYQAGWPVQIISLVAPEKLQGEPQKSYQQAQALGIPIHLWPQVLSLELQQAHGQGDLYVLDALLGTGAQAPIQASWCDAIAYINQMSAYILAVDVPSGLDASTSALLGNECVRAQATLSLISVKAGLVTGQAPTYVGELALAPLVPAHALATAYTSLSFAQQADLLLAAGVWQQAPKARLAHAHKGHYGRVLIVGGDLGYGGAILLATQAALRAGAGWVRVLTRAEHMAPILTRTPEAMVLNADPQRLAQEIDQADVILLGPGLGQTAWGRALYQAAVQTWQQDSTKTWVLDADALNLYAQSPHQPLLPKTCVLTPHFGEGARLLNTSVAQIQADPYRAVQTIATQTQAFVVLKGAGSLIYHPQLARPWVCPWGNPGMASAGMGDTLAGLIAGLLAPPTKCTLSIQVQGQAIAYAVAIHALAADLAVKTWGETSMLAQDLIPEIAKLMQVKSPSQWDALWR</sequence>
<dbReference type="PROSITE" id="PS01049">
    <property type="entry name" value="YJEF_C_1"/>
    <property type="match status" value="1"/>
</dbReference>
<feature type="binding site" evidence="17">
    <location>
        <position position="408"/>
    </location>
    <ligand>
        <name>(6S)-NADPHX</name>
        <dbReference type="ChEBI" id="CHEBI:64076"/>
    </ligand>
</feature>
<evidence type="ECO:0000256" key="13">
    <source>
        <dbReference type="ARBA" id="ARBA00023268"/>
    </source>
</evidence>
<evidence type="ECO:0000256" key="16">
    <source>
        <dbReference type="ARBA" id="ARBA00049209"/>
    </source>
</evidence>
<dbReference type="PIRSF" id="PIRSF017184">
    <property type="entry name" value="Nnr"/>
    <property type="match status" value="1"/>
</dbReference>
<feature type="domain" description="YjeF C-terminal" evidence="19">
    <location>
        <begin position="259"/>
        <end position="542"/>
    </location>
</feature>
<evidence type="ECO:0000256" key="4">
    <source>
        <dbReference type="ARBA" id="ARBA00009524"/>
    </source>
</evidence>
<dbReference type="PROSITE" id="PS51385">
    <property type="entry name" value="YJEF_N"/>
    <property type="match status" value="1"/>
</dbReference>
<feature type="binding site" evidence="17">
    <location>
        <position position="354"/>
    </location>
    <ligand>
        <name>(6S)-NADPHX</name>
        <dbReference type="ChEBI" id="CHEBI:64076"/>
    </ligand>
</feature>
<evidence type="ECO:0000256" key="11">
    <source>
        <dbReference type="ARBA" id="ARBA00023235"/>
    </source>
</evidence>
<evidence type="ECO:0000313" key="21">
    <source>
        <dbReference type="EMBL" id="SEI41671.1"/>
    </source>
</evidence>
<evidence type="ECO:0000256" key="3">
    <source>
        <dbReference type="ARBA" id="ARBA00006001"/>
    </source>
</evidence>
<dbReference type="Proteomes" id="UP000242999">
    <property type="component" value="Unassembled WGS sequence"/>
</dbReference>
<comment type="cofactor">
    <cofactor evidence="17">
        <name>Mg(2+)</name>
        <dbReference type="ChEBI" id="CHEBI:18420"/>
    </cofactor>
</comment>
<dbReference type="InterPro" id="IPR017953">
    <property type="entry name" value="Carbohydrate_kinase_pred_CS"/>
</dbReference>
<evidence type="ECO:0000259" key="19">
    <source>
        <dbReference type="PROSITE" id="PS51383"/>
    </source>
</evidence>
<dbReference type="Pfam" id="PF01256">
    <property type="entry name" value="Carb_kinase"/>
    <property type="match status" value="1"/>
</dbReference>
<evidence type="ECO:0000256" key="1">
    <source>
        <dbReference type="ARBA" id="ARBA00000013"/>
    </source>
</evidence>
<dbReference type="PROSITE" id="PS51383">
    <property type="entry name" value="YJEF_C_3"/>
    <property type="match status" value="1"/>
</dbReference>
<keyword evidence="12 17" id="KW-0456">Lyase</keyword>
<evidence type="ECO:0000256" key="8">
    <source>
        <dbReference type="ARBA" id="ARBA00022857"/>
    </source>
</evidence>
<evidence type="ECO:0000256" key="9">
    <source>
        <dbReference type="ARBA" id="ARBA00022958"/>
    </source>
</evidence>